<dbReference type="Proteomes" id="UP000054624">
    <property type="component" value="Unassembled WGS sequence"/>
</dbReference>
<dbReference type="EMBL" id="FCOI02000009">
    <property type="protein sequence ID" value="SAK62498.1"/>
    <property type="molecule type" value="Genomic_DNA"/>
</dbReference>
<keyword evidence="2" id="KW-1185">Reference proteome</keyword>
<protein>
    <submittedName>
        <fullName evidence="1">Uncharacterized protein</fullName>
    </submittedName>
</protein>
<name>A0A158AX10_9BURK</name>
<evidence type="ECO:0000313" key="1">
    <source>
        <dbReference type="EMBL" id="SAK62498.1"/>
    </source>
</evidence>
<accession>A0A158AX10</accession>
<dbReference type="RefSeq" id="WP_061161079.1">
    <property type="nucleotide sequence ID" value="NZ_FCOI02000009.1"/>
</dbReference>
<reference evidence="2" key="1">
    <citation type="submission" date="2016-01" db="EMBL/GenBank/DDBJ databases">
        <authorList>
            <person name="Peeters Charlotte."/>
        </authorList>
    </citation>
    <scope>NUCLEOTIDE SEQUENCE [LARGE SCALE GENOMIC DNA]</scope>
</reference>
<organism evidence="1 2">
    <name type="scientific">Caballeronia temeraria</name>
    <dbReference type="NCBI Taxonomy" id="1777137"/>
    <lineage>
        <taxon>Bacteria</taxon>
        <taxon>Pseudomonadati</taxon>
        <taxon>Pseudomonadota</taxon>
        <taxon>Betaproteobacteria</taxon>
        <taxon>Burkholderiales</taxon>
        <taxon>Burkholderiaceae</taxon>
        <taxon>Caballeronia</taxon>
    </lineage>
</organism>
<dbReference type="AlphaFoldDB" id="A0A158AX10"/>
<dbReference type="STRING" id="1777137.AWB76_03256"/>
<proteinExistence type="predicted"/>
<evidence type="ECO:0000313" key="2">
    <source>
        <dbReference type="Proteomes" id="UP000054624"/>
    </source>
</evidence>
<gene>
    <name evidence="1" type="ORF">AWB76_03256</name>
</gene>
<sequence>MSREITTPSGLRALPGGALVECLANFQARMIRAHQRGWRDAMRGSGPLEDDFAYRQGHADARRKSH</sequence>